<evidence type="ECO:0000259" key="4">
    <source>
        <dbReference type="Pfam" id="PF01551"/>
    </source>
</evidence>
<evidence type="ECO:0000256" key="3">
    <source>
        <dbReference type="SAM" id="MobiDB-lite"/>
    </source>
</evidence>
<evidence type="ECO:0000256" key="1">
    <source>
        <dbReference type="ARBA" id="ARBA00022729"/>
    </source>
</evidence>
<evidence type="ECO:0000313" key="5">
    <source>
        <dbReference type="EMBL" id="MBP3192751.1"/>
    </source>
</evidence>
<feature type="domain" description="M23ase beta-sheet core" evidence="4">
    <location>
        <begin position="351"/>
        <end position="442"/>
    </location>
</feature>
<protein>
    <submittedName>
        <fullName evidence="5">Peptidoglycan DD-metalloendopeptidase family protein</fullName>
    </submittedName>
</protein>
<dbReference type="Pfam" id="PF01551">
    <property type="entry name" value="Peptidase_M23"/>
    <property type="match status" value="1"/>
</dbReference>
<dbReference type="InterPro" id="IPR050570">
    <property type="entry name" value="Cell_wall_metabolism_enzyme"/>
</dbReference>
<dbReference type="CDD" id="cd12797">
    <property type="entry name" value="M23_peptidase"/>
    <property type="match status" value="1"/>
</dbReference>
<reference evidence="5" key="1">
    <citation type="submission" date="2021-02" db="EMBL/GenBank/DDBJ databases">
        <title>Natronogracilivirga saccharolytica gen. nov. sp. nov. a new anaerobic, haloalkiliphilic carbohydrate-fermenting bacterium from soda lake and proposing of Cyclonatronumiaceae fam. nov. in the phylum Balneolaeota.</title>
        <authorList>
            <person name="Zhilina T.N."/>
            <person name="Sorokin D.Y."/>
            <person name="Zavarzina D.G."/>
            <person name="Toshchakov S.V."/>
            <person name="Kublanov I.V."/>
        </authorList>
    </citation>
    <scope>NUCLEOTIDE SEQUENCE</scope>
    <source>
        <strain evidence="5">Z-1702</strain>
    </source>
</reference>
<name>A0A8J7UVP0_9BACT</name>
<dbReference type="GO" id="GO:0004222">
    <property type="term" value="F:metalloendopeptidase activity"/>
    <property type="evidence" value="ECO:0007669"/>
    <property type="project" value="TreeGrafter"/>
</dbReference>
<dbReference type="Gene3D" id="2.70.70.10">
    <property type="entry name" value="Glucose Permease (Domain IIA)"/>
    <property type="match status" value="1"/>
</dbReference>
<dbReference type="SUPFAM" id="SSF51261">
    <property type="entry name" value="Duplicated hybrid motif"/>
    <property type="match status" value="1"/>
</dbReference>
<dbReference type="EMBL" id="JAFIDN010000006">
    <property type="protein sequence ID" value="MBP3192751.1"/>
    <property type="molecule type" value="Genomic_DNA"/>
</dbReference>
<dbReference type="PANTHER" id="PTHR21666">
    <property type="entry name" value="PEPTIDASE-RELATED"/>
    <property type="match status" value="1"/>
</dbReference>
<organism evidence="5 6">
    <name type="scientific">Natronogracilivirga saccharolytica</name>
    <dbReference type="NCBI Taxonomy" id="2812953"/>
    <lineage>
        <taxon>Bacteria</taxon>
        <taxon>Pseudomonadati</taxon>
        <taxon>Balneolota</taxon>
        <taxon>Balneolia</taxon>
        <taxon>Balneolales</taxon>
        <taxon>Cyclonatronaceae</taxon>
        <taxon>Natronogracilivirga</taxon>
    </lineage>
</organism>
<keyword evidence="1" id="KW-0732">Signal</keyword>
<gene>
    <name evidence="5" type="ORF">NATSA_08755</name>
</gene>
<dbReference type="RefSeq" id="WP_210511761.1">
    <property type="nucleotide sequence ID" value="NZ_JAFIDN010000006.1"/>
</dbReference>
<evidence type="ECO:0000256" key="2">
    <source>
        <dbReference type="SAM" id="Coils"/>
    </source>
</evidence>
<feature type="compositionally biased region" description="Basic and acidic residues" evidence="3">
    <location>
        <begin position="202"/>
        <end position="214"/>
    </location>
</feature>
<evidence type="ECO:0000313" key="6">
    <source>
        <dbReference type="Proteomes" id="UP000673975"/>
    </source>
</evidence>
<dbReference type="InterPro" id="IPR016047">
    <property type="entry name" value="M23ase_b-sheet_dom"/>
</dbReference>
<dbReference type="Proteomes" id="UP000673975">
    <property type="component" value="Unassembled WGS sequence"/>
</dbReference>
<dbReference type="AlphaFoldDB" id="A0A8J7UVP0"/>
<keyword evidence="2" id="KW-0175">Coiled coil</keyword>
<proteinExistence type="predicted"/>
<sequence length="449" mass="52186">MNRSVLYSILFLIIFGAASVSELYGQNYQNIRKELEAQQKKARSDIESLRDQITSFEEQVSEAADEYTRNYEEFRNLEREIALRNAVISSMEEERASILEELDVTQNEIDDLKADLETIIENYKSALTHLYKHGRLPDEVMLLSSSSLNQMLVRSYYLDRFETYRQNQARQIEEMQAELETRESELEDARRRNQQNIAETNREREVLEDRKASQEQKVAQLRRDRERLEQRLNATRSEAATLESTLTELIDEEQRIREAEQERLERLEQERRRRLASAENIRNRREREAQVARFSRPVESSELPSDSRLSDLETSFENLKGDLPWPVNSGVISAKFGNRINPVYGTRIDNPGIEIVTEPRSEVHAVHEGYVFAVQPIPGFGNCVFVKHGRYITVYGNMSDISVSRNSFVDKGEVIGRSGDENSLNGNSLFFMIREQNTNLDPEVWISSR</sequence>
<dbReference type="Gene3D" id="6.10.250.3150">
    <property type="match status" value="1"/>
</dbReference>
<feature type="region of interest" description="Disordered" evidence="3">
    <location>
        <begin position="202"/>
        <end position="221"/>
    </location>
</feature>
<dbReference type="PANTHER" id="PTHR21666:SF289">
    <property type="entry name" value="L-ALA--D-GLU ENDOPEPTIDASE"/>
    <property type="match status" value="1"/>
</dbReference>
<dbReference type="InterPro" id="IPR011055">
    <property type="entry name" value="Dup_hybrid_motif"/>
</dbReference>
<feature type="coiled-coil region" evidence="2">
    <location>
        <begin position="32"/>
        <end position="122"/>
    </location>
</feature>
<accession>A0A8J7UVP0</accession>
<comment type="caution">
    <text evidence="5">The sequence shown here is derived from an EMBL/GenBank/DDBJ whole genome shotgun (WGS) entry which is preliminary data.</text>
</comment>
<keyword evidence="6" id="KW-1185">Reference proteome</keyword>